<dbReference type="AlphaFoldDB" id="A0A6C0JQD2"/>
<evidence type="ECO:0000313" key="2">
    <source>
        <dbReference type="EMBL" id="QHU07982.1"/>
    </source>
</evidence>
<feature type="transmembrane region" description="Helical" evidence="1">
    <location>
        <begin position="121"/>
        <end position="151"/>
    </location>
</feature>
<sequence>MWLHITTALLVCSLVGMVFDSVFFFTTYYPVQGVFHNVISCNNCSFIEDKRCHTQIHVNVSFTFDDVYYMTNTTTTEKLCGSPCCSRLRPGTNITVKIDPIRDLPSHAEFMWVNDTIIGTFYMSVCLLVLFGTVFFASTFLILIDFAICLYHKHQNHQYYHQLA</sequence>
<organism evidence="2">
    <name type="scientific">viral metagenome</name>
    <dbReference type="NCBI Taxonomy" id="1070528"/>
    <lineage>
        <taxon>unclassified sequences</taxon>
        <taxon>metagenomes</taxon>
        <taxon>organismal metagenomes</taxon>
    </lineage>
</organism>
<evidence type="ECO:0000256" key="1">
    <source>
        <dbReference type="SAM" id="Phobius"/>
    </source>
</evidence>
<accession>A0A6C0JQD2</accession>
<proteinExistence type="predicted"/>
<feature type="transmembrane region" description="Helical" evidence="1">
    <location>
        <begin position="7"/>
        <end position="29"/>
    </location>
</feature>
<name>A0A6C0JQD2_9ZZZZ</name>
<protein>
    <submittedName>
        <fullName evidence="2">Uncharacterized protein</fullName>
    </submittedName>
</protein>
<keyword evidence="1" id="KW-1133">Transmembrane helix</keyword>
<keyword evidence="1" id="KW-0812">Transmembrane</keyword>
<dbReference type="EMBL" id="MN740694">
    <property type="protein sequence ID" value="QHU07982.1"/>
    <property type="molecule type" value="Genomic_DNA"/>
</dbReference>
<keyword evidence="1" id="KW-0472">Membrane</keyword>
<reference evidence="2" key="1">
    <citation type="journal article" date="2020" name="Nature">
        <title>Giant virus diversity and host interactions through global metagenomics.</title>
        <authorList>
            <person name="Schulz F."/>
            <person name="Roux S."/>
            <person name="Paez-Espino D."/>
            <person name="Jungbluth S."/>
            <person name="Walsh D.A."/>
            <person name="Denef V.J."/>
            <person name="McMahon K.D."/>
            <person name="Konstantinidis K.T."/>
            <person name="Eloe-Fadrosh E.A."/>
            <person name="Kyrpides N.C."/>
            <person name="Woyke T."/>
        </authorList>
    </citation>
    <scope>NUCLEOTIDE SEQUENCE</scope>
    <source>
        <strain evidence="2">GVMAG-S-1062768-28</strain>
    </source>
</reference>